<evidence type="ECO:0000259" key="1">
    <source>
        <dbReference type="Pfam" id="PF13577"/>
    </source>
</evidence>
<dbReference type="Proteomes" id="UP001391051">
    <property type="component" value="Unassembled WGS sequence"/>
</dbReference>
<dbReference type="RefSeq" id="XP_066703292.1">
    <property type="nucleotide sequence ID" value="XM_066840665.1"/>
</dbReference>
<dbReference type="GeneID" id="92073727"/>
<reference evidence="2 3" key="1">
    <citation type="submission" date="2023-01" db="EMBL/GenBank/DDBJ databases">
        <title>Analysis of 21 Apiospora genomes using comparative genomics revels a genus with tremendous synthesis potential of carbohydrate active enzymes and secondary metabolites.</title>
        <authorList>
            <person name="Sorensen T."/>
        </authorList>
    </citation>
    <scope>NUCLEOTIDE SEQUENCE [LARGE SCALE GENOMIC DNA]</scope>
    <source>
        <strain evidence="2 3">CBS 24483</strain>
    </source>
</reference>
<evidence type="ECO:0000313" key="3">
    <source>
        <dbReference type="Proteomes" id="UP001391051"/>
    </source>
</evidence>
<protein>
    <recommendedName>
        <fullName evidence="1">SnoaL-like domain-containing protein</fullName>
    </recommendedName>
</protein>
<dbReference type="InterPro" id="IPR032710">
    <property type="entry name" value="NTF2-like_dom_sf"/>
</dbReference>
<dbReference type="Gene3D" id="3.10.450.50">
    <property type="match status" value="1"/>
</dbReference>
<dbReference type="InterPro" id="IPR037401">
    <property type="entry name" value="SnoaL-like"/>
</dbReference>
<dbReference type="EMBL" id="JAQQWE010000003">
    <property type="protein sequence ID" value="KAK7959589.1"/>
    <property type="molecule type" value="Genomic_DNA"/>
</dbReference>
<keyword evidence="3" id="KW-1185">Reference proteome</keyword>
<feature type="domain" description="SnoaL-like" evidence="1">
    <location>
        <begin position="34"/>
        <end position="158"/>
    </location>
</feature>
<proteinExistence type="predicted"/>
<dbReference type="SUPFAM" id="SSF54427">
    <property type="entry name" value="NTF2-like"/>
    <property type="match status" value="1"/>
</dbReference>
<name>A0ABR1QP82_9PEZI</name>
<accession>A0ABR1QP82</accession>
<evidence type="ECO:0000313" key="2">
    <source>
        <dbReference type="EMBL" id="KAK7959589.1"/>
    </source>
</evidence>
<dbReference type="Pfam" id="PF13577">
    <property type="entry name" value="SnoaL_4"/>
    <property type="match status" value="1"/>
</dbReference>
<gene>
    <name evidence="2" type="ORF">PG986_004443</name>
</gene>
<organism evidence="2 3">
    <name type="scientific">Apiospora aurea</name>
    <dbReference type="NCBI Taxonomy" id="335848"/>
    <lineage>
        <taxon>Eukaryota</taxon>
        <taxon>Fungi</taxon>
        <taxon>Dikarya</taxon>
        <taxon>Ascomycota</taxon>
        <taxon>Pezizomycotina</taxon>
        <taxon>Sordariomycetes</taxon>
        <taxon>Xylariomycetidae</taxon>
        <taxon>Amphisphaeriales</taxon>
        <taxon>Apiosporaceae</taxon>
        <taxon>Apiospora</taxon>
    </lineage>
</organism>
<comment type="caution">
    <text evidence="2">The sequence shown here is derived from an EMBL/GenBank/DDBJ whole genome shotgun (WGS) entry which is preliminary data.</text>
</comment>
<sequence length="246" mass="28150">MPALSADLYHVEQAPLALRPDKAARNIASDPNRQHLLDRMEIRELCEGWPVYRDAAEWENYRSMFHPGAYITTSWEQGTIEQFIAASKTAFAEQKKGMFHILHRVTGQTVDVQGDRAVSKLKVTITCRVTIDGKEMDNEADCRFFALLERRKGVWGVALFTLLFDKDKMIVVNPTIGGFDIPESEVEKYPSGYRYLCWCEDKVGHPPKLDLNAHGPERDILYKKCKDWLEGKEVKPNLTGNDIVDY</sequence>